<dbReference type="AlphaFoldDB" id="A0A0J1HG73"/>
<keyword evidence="2" id="KW-0378">Hydrolase</keyword>
<dbReference type="InterPro" id="IPR008918">
    <property type="entry name" value="HhH2"/>
</dbReference>
<dbReference type="Pfam" id="PF01367">
    <property type="entry name" value="5_3_exonuc"/>
    <property type="match status" value="1"/>
</dbReference>
<dbReference type="Gene3D" id="3.40.50.1010">
    <property type="entry name" value="5'-nuclease"/>
    <property type="match status" value="1"/>
</dbReference>
<dbReference type="CDD" id="cd09860">
    <property type="entry name" value="PIN_T4-like"/>
    <property type="match status" value="1"/>
</dbReference>
<dbReference type="InterPro" id="IPR020045">
    <property type="entry name" value="DNA_polI_H3TH"/>
</dbReference>
<dbReference type="GO" id="GO:0017108">
    <property type="term" value="F:5'-flap endonuclease activity"/>
    <property type="evidence" value="ECO:0007669"/>
    <property type="project" value="InterPro"/>
</dbReference>
<feature type="domain" description="5'-3' exonuclease" evidence="4">
    <location>
        <begin position="1"/>
        <end position="268"/>
    </location>
</feature>
<dbReference type="PANTHER" id="PTHR42646:SF2">
    <property type="entry name" value="5'-3' EXONUCLEASE FAMILY PROTEIN"/>
    <property type="match status" value="1"/>
</dbReference>
<gene>
    <name evidence="5" type="ORF">ABT57_06620</name>
</gene>
<dbReference type="InterPro" id="IPR038969">
    <property type="entry name" value="FEN"/>
</dbReference>
<dbReference type="GO" id="GO:0008409">
    <property type="term" value="F:5'-3' exonuclease activity"/>
    <property type="evidence" value="ECO:0007669"/>
    <property type="project" value="InterPro"/>
</dbReference>
<name>A0A0J1HG73_9GAMM</name>
<dbReference type="STRING" id="320778.ABT57_06620"/>
<keyword evidence="3" id="KW-0238">DNA-binding</keyword>
<organism evidence="5 6">
    <name type="scientific">Photobacterium ganghwense</name>
    <dbReference type="NCBI Taxonomy" id="320778"/>
    <lineage>
        <taxon>Bacteria</taxon>
        <taxon>Pseudomonadati</taxon>
        <taxon>Pseudomonadota</taxon>
        <taxon>Gammaproteobacteria</taxon>
        <taxon>Vibrionales</taxon>
        <taxon>Vibrionaceae</taxon>
        <taxon>Photobacterium</taxon>
    </lineage>
</organism>
<dbReference type="GO" id="GO:0003677">
    <property type="term" value="F:DNA binding"/>
    <property type="evidence" value="ECO:0007669"/>
    <property type="project" value="UniProtKB-KW"/>
</dbReference>
<keyword evidence="1" id="KW-0540">Nuclease</keyword>
<dbReference type="Proteomes" id="UP000035909">
    <property type="component" value="Unassembled WGS sequence"/>
</dbReference>
<evidence type="ECO:0000256" key="2">
    <source>
        <dbReference type="ARBA" id="ARBA00022801"/>
    </source>
</evidence>
<comment type="caution">
    <text evidence="5">The sequence shown here is derived from an EMBL/GenBank/DDBJ whole genome shotgun (WGS) entry which is preliminary data.</text>
</comment>
<dbReference type="PATRIC" id="fig|320778.3.peg.1424"/>
<evidence type="ECO:0000259" key="4">
    <source>
        <dbReference type="SMART" id="SM00475"/>
    </source>
</evidence>
<dbReference type="SMART" id="SM00279">
    <property type="entry name" value="HhH2"/>
    <property type="match status" value="1"/>
</dbReference>
<dbReference type="GO" id="GO:0033567">
    <property type="term" value="P:DNA replication, Okazaki fragment processing"/>
    <property type="evidence" value="ECO:0007669"/>
    <property type="project" value="InterPro"/>
</dbReference>
<evidence type="ECO:0000313" key="6">
    <source>
        <dbReference type="Proteomes" id="UP000035909"/>
    </source>
</evidence>
<protein>
    <recommendedName>
        <fullName evidence="4">5'-3' exonuclease domain-containing protein</fullName>
    </recommendedName>
</protein>
<dbReference type="Pfam" id="PF02739">
    <property type="entry name" value="5_3_exonuc_N"/>
    <property type="match status" value="1"/>
</dbReference>
<keyword evidence="6" id="KW-1185">Reference proteome</keyword>
<reference evidence="5 6" key="1">
    <citation type="submission" date="2015-05" db="EMBL/GenBank/DDBJ databases">
        <title>Photobacterium galathea sp. nov.</title>
        <authorList>
            <person name="Machado H."/>
            <person name="Gram L."/>
        </authorList>
    </citation>
    <scope>NUCLEOTIDE SEQUENCE [LARGE SCALE GENOMIC DNA]</scope>
    <source>
        <strain evidence="5 6">DSM 22954</strain>
    </source>
</reference>
<dbReference type="RefSeq" id="WP_047884817.1">
    <property type="nucleotide sequence ID" value="NZ_LDOU01000006.1"/>
</dbReference>
<evidence type="ECO:0000313" key="5">
    <source>
        <dbReference type="EMBL" id="KLV10638.1"/>
    </source>
</evidence>
<dbReference type="InterPro" id="IPR020046">
    <property type="entry name" value="5-3_exonucl_a-hlix_arch_N"/>
</dbReference>
<dbReference type="Gene3D" id="1.10.150.20">
    <property type="entry name" value="5' to 3' exonuclease, C-terminal subdomain"/>
    <property type="match status" value="1"/>
</dbReference>
<dbReference type="PANTHER" id="PTHR42646">
    <property type="entry name" value="FLAP ENDONUCLEASE XNI"/>
    <property type="match status" value="1"/>
</dbReference>
<accession>A0A0J1HG73</accession>
<evidence type="ECO:0000256" key="1">
    <source>
        <dbReference type="ARBA" id="ARBA00022722"/>
    </source>
</evidence>
<dbReference type="SUPFAM" id="SSF88723">
    <property type="entry name" value="PIN domain-like"/>
    <property type="match status" value="1"/>
</dbReference>
<dbReference type="EMBL" id="LDOU01000006">
    <property type="protein sequence ID" value="KLV10638.1"/>
    <property type="molecule type" value="Genomic_DNA"/>
</dbReference>
<dbReference type="SMART" id="SM00475">
    <property type="entry name" value="53EXOc"/>
    <property type="match status" value="1"/>
</dbReference>
<dbReference type="InterPro" id="IPR029060">
    <property type="entry name" value="PIN-like_dom_sf"/>
</dbReference>
<evidence type="ECO:0000256" key="3">
    <source>
        <dbReference type="ARBA" id="ARBA00023125"/>
    </source>
</evidence>
<proteinExistence type="predicted"/>
<dbReference type="SUPFAM" id="SSF47807">
    <property type="entry name" value="5' to 3' exonuclease, C-terminal subdomain"/>
    <property type="match status" value="1"/>
</dbReference>
<dbReference type="InterPro" id="IPR036279">
    <property type="entry name" value="5-3_exonuclease_C_sf"/>
</dbReference>
<sequence length="312" mass="35898">MNLLLVDAHSLGYFCQQGATLTAGGRQVQAIFGMLRNIRKYCRELNARPYVLWDGEPIKRPAFYPEYKGKRSDNPKLKEMRIQFRQQRDDIKLMLSLLGVRQLVAHDGEADDLAGMLCRRFKSHVEHIYLYTGDNDWLTLLDDNVSLLNVRKDEITRLSYLGEKTGLQTPRQYLEFKALVGDKSDEIDGVGGIGESGALELLNECGSVIEFVKKARSGEITVDDFKGRGRRKYFALANNEFNKKVEMGMLDIFRRNVKLMNLADLEMMPENIETIPPRYDEAEFENKCLELSFQSIVDEIEVFVTPFKRFCL</sequence>
<dbReference type="InterPro" id="IPR002421">
    <property type="entry name" value="5-3_exonuclease"/>
</dbReference>